<sequence>MRGKRGSGEGWPDWQVESDVDSFSKNIAYVPVSRTRPPACRMRPDNIWETGWLFATIPKEHLIMDHPPLTMSSLLVLLSYMYCLPLTDGRWTQCSSPETLMRSPS</sequence>
<reference evidence="1" key="1">
    <citation type="journal article" date="2023" name="Science">
        <title>Genome structures resolve the early diversification of teleost fishes.</title>
        <authorList>
            <person name="Parey E."/>
            <person name="Louis A."/>
            <person name="Montfort J."/>
            <person name="Bouchez O."/>
            <person name="Roques C."/>
            <person name="Iampietro C."/>
            <person name="Lluch J."/>
            <person name="Castinel A."/>
            <person name="Donnadieu C."/>
            <person name="Desvignes T."/>
            <person name="Floi Bucao C."/>
            <person name="Jouanno E."/>
            <person name="Wen M."/>
            <person name="Mejri S."/>
            <person name="Dirks R."/>
            <person name="Jansen H."/>
            <person name="Henkel C."/>
            <person name="Chen W.J."/>
            <person name="Zahm M."/>
            <person name="Cabau C."/>
            <person name="Klopp C."/>
            <person name="Thompson A.W."/>
            <person name="Robinson-Rechavi M."/>
            <person name="Braasch I."/>
            <person name="Lecointre G."/>
            <person name="Bobe J."/>
            <person name="Postlethwait J.H."/>
            <person name="Berthelot C."/>
            <person name="Roest Crollius H."/>
            <person name="Guiguen Y."/>
        </authorList>
    </citation>
    <scope>NUCLEOTIDE SEQUENCE</scope>
    <source>
        <strain evidence="1">WJC10195</strain>
    </source>
</reference>
<accession>A0A9Q1FIA8</accession>
<evidence type="ECO:0000313" key="1">
    <source>
        <dbReference type="EMBL" id="KAJ8359165.1"/>
    </source>
</evidence>
<name>A0A9Q1FIA8_SYNKA</name>
<dbReference type="AlphaFoldDB" id="A0A9Q1FIA8"/>
<organism evidence="1 2">
    <name type="scientific">Synaphobranchus kaupii</name>
    <name type="common">Kaup's arrowtooth eel</name>
    <dbReference type="NCBI Taxonomy" id="118154"/>
    <lineage>
        <taxon>Eukaryota</taxon>
        <taxon>Metazoa</taxon>
        <taxon>Chordata</taxon>
        <taxon>Craniata</taxon>
        <taxon>Vertebrata</taxon>
        <taxon>Euteleostomi</taxon>
        <taxon>Actinopterygii</taxon>
        <taxon>Neopterygii</taxon>
        <taxon>Teleostei</taxon>
        <taxon>Anguilliformes</taxon>
        <taxon>Synaphobranchidae</taxon>
        <taxon>Synaphobranchus</taxon>
    </lineage>
</organism>
<evidence type="ECO:0000313" key="2">
    <source>
        <dbReference type="Proteomes" id="UP001152622"/>
    </source>
</evidence>
<dbReference type="EMBL" id="JAINUF010000005">
    <property type="protein sequence ID" value="KAJ8359165.1"/>
    <property type="molecule type" value="Genomic_DNA"/>
</dbReference>
<gene>
    <name evidence="1" type="ORF">SKAU_G00156900</name>
</gene>
<dbReference type="OrthoDB" id="10496746at2759"/>
<comment type="caution">
    <text evidence="1">The sequence shown here is derived from an EMBL/GenBank/DDBJ whole genome shotgun (WGS) entry which is preliminary data.</text>
</comment>
<dbReference type="Proteomes" id="UP001152622">
    <property type="component" value="Chromosome 5"/>
</dbReference>
<proteinExistence type="predicted"/>
<protein>
    <submittedName>
        <fullName evidence="1">Uncharacterized protein</fullName>
    </submittedName>
</protein>
<keyword evidence="2" id="KW-1185">Reference proteome</keyword>